<dbReference type="SUPFAM" id="SSF48576">
    <property type="entry name" value="Terpenoid synthases"/>
    <property type="match status" value="1"/>
</dbReference>
<proteinExistence type="predicted"/>
<dbReference type="AlphaFoldDB" id="A0A7S1D375"/>
<evidence type="ECO:0000313" key="1">
    <source>
        <dbReference type="EMBL" id="CAD8934881.1"/>
    </source>
</evidence>
<dbReference type="Gene3D" id="1.10.600.10">
    <property type="entry name" value="Farnesyl Diphosphate Synthase"/>
    <property type="match status" value="1"/>
</dbReference>
<gene>
    <name evidence="1" type="ORF">CTEN0397_LOCUS5914</name>
</gene>
<accession>A0A7S1D375</accession>
<sequence length="369" mass="40535">MTNPLIRVSCHRLSHIGGSFLSKSPSSPLRASVNVATTAQRASKLTFSSFSLTRKQKKHDLDHAVEMVQSHDPVGYLPGRLLPTRDMSETYYAVRSFWVETGLRFGTTAIVPPNSSPAEHIEWWQEGINLVYDENTDGMPTDFNHPTLRLLQELVPKNNLKKHHLDNVLLGRSHDLDLKQYATLDDLVQHAERSCVSLLQLVLESSKNGTSASANEAARLVGICHGLTNALRLSIPVVSITGKLVIPQDLCEKHNVKTPRYLLSALGQGDEAGQQALRSAVAEIVATARTHLNEARALRQRIFDASSNSNGAAEAAVATLIPAIASETFLNRLEQTGFDLTNRNLRNVGIVERASCSARMIAAYLTKTY</sequence>
<protein>
    <submittedName>
        <fullName evidence="1">Uncharacterized protein</fullName>
    </submittedName>
</protein>
<dbReference type="Pfam" id="PF00494">
    <property type="entry name" value="SQS_PSY"/>
    <property type="match status" value="1"/>
</dbReference>
<dbReference type="EMBL" id="HBFW01009122">
    <property type="protein sequence ID" value="CAD8934881.1"/>
    <property type="molecule type" value="Transcribed_RNA"/>
</dbReference>
<dbReference type="InterPro" id="IPR002060">
    <property type="entry name" value="Squ/phyt_synthse"/>
</dbReference>
<dbReference type="InterPro" id="IPR008949">
    <property type="entry name" value="Isoprenoid_synthase_dom_sf"/>
</dbReference>
<organism evidence="1">
    <name type="scientific">Cyclophora tenuis</name>
    <name type="common">Marine diatom</name>
    <dbReference type="NCBI Taxonomy" id="216820"/>
    <lineage>
        <taxon>Eukaryota</taxon>
        <taxon>Sar</taxon>
        <taxon>Stramenopiles</taxon>
        <taxon>Ochrophyta</taxon>
        <taxon>Bacillariophyta</taxon>
        <taxon>Fragilariophyceae</taxon>
        <taxon>Fragilariophycidae</taxon>
        <taxon>Cyclophorales</taxon>
        <taxon>Cyclophoraceae</taxon>
        <taxon>Cyclophora</taxon>
    </lineage>
</organism>
<name>A0A7S1D375_CYCTE</name>
<reference evidence="1" key="1">
    <citation type="submission" date="2021-01" db="EMBL/GenBank/DDBJ databases">
        <authorList>
            <person name="Corre E."/>
            <person name="Pelletier E."/>
            <person name="Niang G."/>
            <person name="Scheremetjew M."/>
            <person name="Finn R."/>
            <person name="Kale V."/>
            <person name="Holt S."/>
            <person name="Cochrane G."/>
            <person name="Meng A."/>
            <person name="Brown T."/>
            <person name="Cohen L."/>
        </authorList>
    </citation>
    <scope>NUCLEOTIDE SEQUENCE</scope>
    <source>
        <strain evidence="1">ECT3854</strain>
    </source>
</reference>